<dbReference type="SMART" id="SM00825">
    <property type="entry name" value="PKS_KS"/>
    <property type="match status" value="1"/>
</dbReference>
<dbReference type="Gene3D" id="3.40.47.10">
    <property type="match status" value="1"/>
</dbReference>
<dbReference type="InterPro" id="IPR016039">
    <property type="entry name" value="Thiolase-like"/>
</dbReference>
<dbReference type="GO" id="GO:0006633">
    <property type="term" value="P:fatty acid biosynthetic process"/>
    <property type="evidence" value="ECO:0007669"/>
    <property type="project" value="TreeGrafter"/>
</dbReference>
<dbReference type="InterPro" id="IPR050091">
    <property type="entry name" value="PKS_NRPS_Biosynth_Enz"/>
</dbReference>
<dbReference type="PANTHER" id="PTHR43775">
    <property type="entry name" value="FATTY ACID SYNTHASE"/>
    <property type="match status" value="1"/>
</dbReference>
<keyword evidence="5" id="KW-0808">Transferase</keyword>
<evidence type="ECO:0000313" key="5">
    <source>
        <dbReference type="EMBL" id="MBB5494774.1"/>
    </source>
</evidence>
<dbReference type="Proteomes" id="UP000579647">
    <property type="component" value="Unassembled WGS sequence"/>
</dbReference>
<dbReference type="Gene3D" id="3.40.366.10">
    <property type="entry name" value="Malonyl-Coenzyme A Acyl Carrier Protein, domain 2"/>
    <property type="match status" value="1"/>
</dbReference>
<dbReference type="PANTHER" id="PTHR43775:SF37">
    <property type="entry name" value="SI:DKEY-61P9.11"/>
    <property type="match status" value="1"/>
</dbReference>
<dbReference type="SMART" id="SM00827">
    <property type="entry name" value="PKS_AT"/>
    <property type="match status" value="1"/>
</dbReference>
<feature type="domain" description="Malonyl-CoA:ACP transacylase (MAT)" evidence="4">
    <location>
        <begin position="396"/>
        <end position="681"/>
    </location>
</feature>
<dbReference type="GO" id="GO:0005886">
    <property type="term" value="C:plasma membrane"/>
    <property type="evidence" value="ECO:0007669"/>
    <property type="project" value="TreeGrafter"/>
</dbReference>
<keyword evidence="6" id="KW-1185">Reference proteome</keyword>
<feature type="domain" description="Ketosynthase family 3 (KS3)" evidence="3">
    <location>
        <begin position="13"/>
        <end position="274"/>
    </location>
</feature>
<evidence type="ECO:0000313" key="6">
    <source>
        <dbReference type="Proteomes" id="UP000579647"/>
    </source>
</evidence>
<proteinExistence type="predicted"/>
<dbReference type="SUPFAM" id="SSF53901">
    <property type="entry name" value="Thiolase-like"/>
    <property type="match status" value="1"/>
</dbReference>
<comment type="caution">
    <text evidence="5">The sequence shown here is derived from an EMBL/GenBank/DDBJ whole genome shotgun (WGS) entry which is preliminary data.</text>
</comment>
<keyword evidence="2" id="KW-0597">Phosphoprotein</keyword>
<evidence type="ECO:0000256" key="1">
    <source>
        <dbReference type="ARBA" id="ARBA00022450"/>
    </source>
</evidence>
<dbReference type="SUPFAM" id="SSF52151">
    <property type="entry name" value="FabD/lysophospholipase-like"/>
    <property type="match status" value="1"/>
</dbReference>
<dbReference type="InterPro" id="IPR014043">
    <property type="entry name" value="Acyl_transferase_dom"/>
</dbReference>
<evidence type="ECO:0000256" key="2">
    <source>
        <dbReference type="ARBA" id="ARBA00022553"/>
    </source>
</evidence>
<keyword evidence="1" id="KW-0596">Phosphopantetheine</keyword>
<dbReference type="EMBL" id="JACHDO010000001">
    <property type="protein sequence ID" value="MBB5494774.1"/>
    <property type="molecule type" value="Genomic_DNA"/>
</dbReference>
<dbReference type="InterPro" id="IPR020841">
    <property type="entry name" value="PKS_Beta-ketoAc_synthase_dom"/>
</dbReference>
<dbReference type="Pfam" id="PF00698">
    <property type="entry name" value="Acyl_transf_1"/>
    <property type="match status" value="1"/>
</dbReference>
<dbReference type="InterPro" id="IPR001227">
    <property type="entry name" value="Ac_transferase_dom_sf"/>
</dbReference>
<dbReference type="GO" id="GO:0004312">
    <property type="term" value="F:fatty acid synthase activity"/>
    <property type="evidence" value="ECO:0007669"/>
    <property type="project" value="TreeGrafter"/>
</dbReference>
<evidence type="ECO:0000259" key="4">
    <source>
        <dbReference type="SMART" id="SM00827"/>
    </source>
</evidence>
<dbReference type="GO" id="GO:0005737">
    <property type="term" value="C:cytoplasm"/>
    <property type="evidence" value="ECO:0007669"/>
    <property type="project" value="TreeGrafter"/>
</dbReference>
<sequence>MTTRVQQQSAIDAALIGMSMRLPGATSAFELWQLLLDPARGHHRGLHHGPITHTLLRQVVMEALADASLPARALKGSRTGVYVCTHPDSATEPDLATSLHDHLGLAGSATTVTKLSAVPLLHTAHHDLRVTEVDHALVVALDEHQDQTRALVLVLTSTALAERHRAYAHLAGTWTTANPLQDDTQVLGLALAQAGHEGEQAAWTWQTTDPALIPADTEAAAEPSCELPQTLNISGGVRSLIGVAATALALHRRQHPRPNQALPPADPFGEQVAAAVDHALDRRCATVLISAPTLPLPAHHDPVALPRMHPLSAPSHTGLVRAARLHAETTRAAGNVTTLADTALEHTDHHPVRAAVISDNLGATVQAFRSLEDRAPNCHVIGPRVVPQVRPKLVYVLTGLAGVHPNAGAQLMRLSEYADAAEEARQALAEATTEPVWGPGQRIRTTADGHQATFVSQIALGAAWRAWGLEPDTVVGCGAGEPAAAVLAGALSIQEGARVVAARARALAELPPTQILLIHASRTRIGPLLAPLRDQVHVALHLHTQLWCVAGRDQVLEDLARTLTERAIHTQMVAADAAHTPPAREQASQVREALRGLRPRPATRAHLVTATPHTGHPLYLDAAYWAHQLSTPAHLGAAVRLATDHAAPSVLVEVAALSTLARPLLEAVDARHDVVSLTCDPAQYAHALGELYTRGYTPRPAHSRANAHLVLPAAADTPQEPVLAWAGPAPEHVQDYLLGLVARVADLEVPPAGFLTWADLGLGEYDLVRLMGELRQVPAWRGVTTAEVDPHQPLTVWAKHLATRVEAA</sequence>
<accession>A0A840WF88</accession>
<dbReference type="Gene3D" id="3.30.70.3290">
    <property type="match status" value="1"/>
</dbReference>
<evidence type="ECO:0000259" key="3">
    <source>
        <dbReference type="SMART" id="SM00825"/>
    </source>
</evidence>
<dbReference type="AlphaFoldDB" id="A0A840WF88"/>
<dbReference type="GO" id="GO:0071770">
    <property type="term" value="P:DIM/DIP cell wall layer assembly"/>
    <property type="evidence" value="ECO:0007669"/>
    <property type="project" value="TreeGrafter"/>
</dbReference>
<reference evidence="5 6" key="1">
    <citation type="submission" date="2020-08" db="EMBL/GenBank/DDBJ databases">
        <title>Sequencing the genomes of 1000 actinobacteria strains.</title>
        <authorList>
            <person name="Klenk H.-P."/>
        </authorList>
    </citation>
    <scope>NUCLEOTIDE SEQUENCE [LARGE SCALE GENOMIC DNA]</scope>
    <source>
        <strain evidence="5 6">DSM 44598</strain>
    </source>
</reference>
<organism evidence="5 6">
    <name type="scientific">Nocardiopsis metallicus</name>
    <dbReference type="NCBI Taxonomy" id="179819"/>
    <lineage>
        <taxon>Bacteria</taxon>
        <taxon>Bacillati</taxon>
        <taxon>Actinomycetota</taxon>
        <taxon>Actinomycetes</taxon>
        <taxon>Streptosporangiales</taxon>
        <taxon>Nocardiopsidaceae</taxon>
        <taxon>Nocardiopsis</taxon>
    </lineage>
</organism>
<gene>
    <name evidence="5" type="ORF">HNR07_005911</name>
</gene>
<name>A0A840WF88_9ACTN</name>
<dbReference type="InterPro" id="IPR016035">
    <property type="entry name" value="Acyl_Trfase/lysoPLipase"/>
</dbReference>
<protein>
    <submittedName>
        <fullName evidence="5">Acyl transferase domain-containing protein</fullName>
    </submittedName>
</protein>
<dbReference type="RefSeq" id="WP_184368745.1">
    <property type="nucleotide sequence ID" value="NZ_BAAAKM010000063.1"/>
</dbReference>